<dbReference type="Gene3D" id="3.40.50.720">
    <property type="entry name" value="NAD(P)-binding Rossmann-like Domain"/>
    <property type="match status" value="1"/>
</dbReference>
<evidence type="ECO:0000256" key="1">
    <source>
        <dbReference type="ARBA" id="ARBA00006484"/>
    </source>
</evidence>
<dbReference type="Pfam" id="PF00106">
    <property type="entry name" value="adh_short"/>
    <property type="match status" value="1"/>
</dbReference>
<dbReference type="PRINTS" id="PR00081">
    <property type="entry name" value="GDHRDH"/>
</dbReference>
<dbReference type="InterPro" id="IPR020904">
    <property type="entry name" value="Sc_DH/Rdtase_CS"/>
</dbReference>
<dbReference type="PANTHER" id="PTHR42808">
    <property type="entry name" value="HYDROXYSTEROID DEHYDROGENASE-LIKE PROTEIN 2"/>
    <property type="match status" value="1"/>
</dbReference>
<evidence type="ECO:0000256" key="2">
    <source>
        <dbReference type="RuleBase" id="RU000363"/>
    </source>
</evidence>
<dbReference type="InterPro" id="IPR036291">
    <property type="entry name" value="NAD(P)-bd_dom_sf"/>
</dbReference>
<gene>
    <name evidence="4" type="ORF">SAMN05216600_101232</name>
</gene>
<dbReference type="PANTHER" id="PTHR42808:SF3">
    <property type="entry name" value="HYDROXYSTEROID DEHYDROGENASE-LIKE PROTEIN 2"/>
    <property type="match status" value="1"/>
</dbReference>
<dbReference type="EMBL" id="FOFP01000001">
    <property type="protein sequence ID" value="SEP65805.1"/>
    <property type="molecule type" value="Genomic_DNA"/>
</dbReference>
<evidence type="ECO:0000259" key="3">
    <source>
        <dbReference type="SMART" id="SM00822"/>
    </source>
</evidence>
<comment type="caution">
    <text evidence="4">The sequence shown here is derived from an EMBL/GenBank/DDBJ whole genome shotgun (WGS) entry which is preliminary data.</text>
</comment>
<evidence type="ECO:0000313" key="5">
    <source>
        <dbReference type="Proteomes" id="UP000198512"/>
    </source>
</evidence>
<dbReference type="RefSeq" id="WP_069516936.1">
    <property type="nucleotide sequence ID" value="NZ_FOFP01000001.1"/>
</dbReference>
<dbReference type="InterPro" id="IPR002347">
    <property type="entry name" value="SDR_fam"/>
</dbReference>
<feature type="domain" description="Ketoreductase" evidence="3">
    <location>
        <begin position="6"/>
        <end position="160"/>
    </location>
</feature>
<reference evidence="4 5" key="1">
    <citation type="submission" date="2016-10" db="EMBL/GenBank/DDBJ databases">
        <authorList>
            <person name="Varghese N."/>
            <person name="Submissions S."/>
        </authorList>
    </citation>
    <scope>NUCLEOTIDE SEQUENCE [LARGE SCALE GENOMIC DNA]</scope>
    <source>
        <strain evidence="4 5">CIP 109853</strain>
    </source>
</reference>
<dbReference type="PRINTS" id="PR00080">
    <property type="entry name" value="SDRFAMILY"/>
</dbReference>
<name>A0ABY1B0W5_9PSED</name>
<comment type="similarity">
    <text evidence="1 2">Belongs to the short-chain dehydrogenases/reductases (SDR) family.</text>
</comment>
<dbReference type="InterPro" id="IPR051935">
    <property type="entry name" value="HSDL2"/>
</dbReference>
<accession>A0ABY1B0W5</accession>
<dbReference type="Proteomes" id="UP000198512">
    <property type="component" value="Unassembled WGS sequence"/>
</dbReference>
<dbReference type="InterPro" id="IPR057326">
    <property type="entry name" value="KR_dom"/>
</dbReference>
<dbReference type="NCBIfam" id="NF006133">
    <property type="entry name" value="PRK08278.1"/>
    <property type="match status" value="1"/>
</dbReference>
<sequence>MSLQGKTLFITGASRGIGREIALRAARDGANIVIAAKSAEPHAKLPGTIHSVAAEVEQAGGKALALQVDVRDENAVKAAMAQAAEHFGGIDALINNAGAIKLVGVEKLEPKRFDLMFQINTRAVMVCSQAALPYLKESGSAAGKQSASGHILNLSPPLNMDSKWFAQHGPYTVTKYGMSMLTLGMSEEFKKYGISVNSLWPKTMIATAAIEFELGSRDAFKRARTPAIMADAAHAILNSSGRSITGRLLIDEDILREQGVSEFEHYRFDPAGGALIADLFID</sequence>
<protein>
    <submittedName>
        <fullName evidence="4">Citronellol/citronellal dehydrogenase</fullName>
    </submittedName>
</protein>
<evidence type="ECO:0000313" key="4">
    <source>
        <dbReference type="EMBL" id="SEP65805.1"/>
    </source>
</evidence>
<dbReference type="SUPFAM" id="SSF51735">
    <property type="entry name" value="NAD(P)-binding Rossmann-fold domains"/>
    <property type="match status" value="1"/>
</dbReference>
<keyword evidence="5" id="KW-1185">Reference proteome</keyword>
<dbReference type="SMART" id="SM00822">
    <property type="entry name" value="PKS_KR"/>
    <property type="match status" value="1"/>
</dbReference>
<proteinExistence type="inferred from homology"/>
<organism evidence="4 5">
    <name type="scientific">Pseudomonas cuatrocienegasensis</name>
    <dbReference type="NCBI Taxonomy" id="543360"/>
    <lineage>
        <taxon>Bacteria</taxon>
        <taxon>Pseudomonadati</taxon>
        <taxon>Pseudomonadota</taxon>
        <taxon>Gammaproteobacteria</taxon>
        <taxon>Pseudomonadales</taxon>
        <taxon>Pseudomonadaceae</taxon>
        <taxon>Pseudomonas</taxon>
    </lineage>
</organism>
<dbReference type="PROSITE" id="PS00061">
    <property type="entry name" value="ADH_SHORT"/>
    <property type="match status" value="1"/>
</dbReference>